<proteinExistence type="inferred from homology"/>
<dbReference type="Gene3D" id="3.10.450.50">
    <property type="match status" value="1"/>
</dbReference>
<keyword evidence="3" id="KW-0805">Transcription regulation</keyword>
<evidence type="ECO:0000256" key="1">
    <source>
        <dbReference type="ARBA" id="ARBA00010641"/>
    </source>
</evidence>
<dbReference type="InterPro" id="IPR036388">
    <property type="entry name" value="WH-like_DNA-bd_sf"/>
</dbReference>
<sequence>MTGPGPTEVLAGAFEEQRGRLVAVAHRMLGSRADAEDAVQEVWIRLARQDAAAIDNLAGWLTTVVGRVCLDVLRSRKTRAVLSYEDRLPELVVTVDDGTAPEDDAVLAESVGLALLVVLDTLTPAERLAFVLHDMFAVPFAEIGEIVGRSTDATKMLASRARRKVRGTSPPEEEPRRRRAVVDAFLAAARDGDFEGLVRLLDPQVTWRTYHPQGVMTTVGAAEVAGPILLGMRSMTSVLPVLLNGEPGFVAWGAKDKVLGVVGCTVVDGRIVELLTVSDRKRLDAMGLPERPQ</sequence>
<dbReference type="PANTHER" id="PTHR30173:SF43">
    <property type="entry name" value="ECF RNA POLYMERASE SIGMA FACTOR SIGI-RELATED"/>
    <property type="match status" value="1"/>
</dbReference>
<evidence type="ECO:0000259" key="7">
    <source>
        <dbReference type="Pfam" id="PF04542"/>
    </source>
</evidence>
<dbReference type="InterPro" id="IPR032710">
    <property type="entry name" value="NTF2-like_dom_sf"/>
</dbReference>
<evidence type="ECO:0000256" key="4">
    <source>
        <dbReference type="ARBA" id="ARBA00023082"/>
    </source>
</evidence>
<dbReference type="InterPro" id="IPR013324">
    <property type="entry name" value="RNA_pol_sigma_r3/r4-like"/>
</dbReference>
<evidence type="ECO:0000259" key="8">
    <source>
        <dbReference type="Pfam" id="PF08281"/>
    </source>
</evidence>
<evidence type="ECO:0000313" key="10">
    <source>
        <dbReference type="Proteomes" id="UP001597023"/>
    </source>
</evidence>
<dbReference type="InterPro" id="IPR013325">
    <property type="entry name" value="RNA_pol_sigma_r2"/>
</dbReference>
<comment type="subunit">
    <text evidence="2">Interacts transiently with the RNA polymerase catalytic core formed by RpoA, RpoB, RpoC and RpoZ (2 alpha, 1 beta, 1 beta' and 1 omega subunit) to form the RNA polymerase holoenzyme that can initiate transcription.</text>
</comment>
<dbReference type="InterPro" id="IPR013249">
    <property type="entry name" value="RNA_pol_sigma70_r4_t2"/>
</dbReference>
<feature type="region of interest" description="Disordered" evidence="6">
    <location>
        <begin position="158"/>
        <end position="177"/>
    </location>
</feature>
<keyword evidence="5" id="KW-0804">Transcription</keyword>
<comment type="caution">
    <text evidence="9">The sequence shown here is derived from an EMBL/GenBank/DDBJ whole genome shotgun (WGS) entry which is preliminary data.</text>
</comment>
<dbReference type="InterPro" id="IPR007627">
    <property type="entry name" value="RNA_pol_sigma70_r2"/>
</dbReference>
<dbReference type="NCBIfam" id="TIGR02937">
    <property type="entry name" value="sigma70-ECF"/>
    <property type="match status" value="1"/>
</dbReference>
<dbReference type="Proteomes" id="UP001597023">
    <property type="component" value="Unassembled WGS sequence"/>
</dbReference>
<evidence type="ECO:0000313" key="9">
    <source>
        <dbReference type="EMBL" id="MFD0312847.1"/>
    </source>
</evidence>
<keyword evidence="4" id="KW-0731">Sigma factor</keyword>
<feature type="domain" description="RNA polymerase sigma-70 region 2" evidence="7">
    <location>
        <begin position="15"/>
        <end position="77"/>
    </location>
</feature>
<dbReference type="SUPFAM" id="SSF88946">
    <property type="entry name" value="Sigma2 domain of RNA polymerase sigma factors"/>
    <property type="match status" value="1"/>
</dbReference>
<dbReference type="PANTHER" id="PTHR30173">
    <property type="entry name" value="SIGMA 19 FACTOR"/>
    <property type="match status" value="1"/>
</dbReference>
<dbReference type="InterPro" id="IPR014284">
    <property type="entry name" value="RNA_pol_sigma-70_dom"/>
</dbReference>
<dbReference type="SUPFAM" id="SSF54427">
    <property type="entry name" value="NTF2-like"/>
    <property type="match status" value="1"/>
</dbReference>
<name>A0ABW2W309_9ACTN</name>
<protein>
    <submittedName>
        <fullName evidence="9">Sigma-70 family RNA polymerase sigma factor</fullName>
    </submittedName>
</protein>
<evidence type="ECO:0000256" key="2">
    <source>
        <dbReference type="ARBA" id="ARBA00011344"/>
    </source>
</evidence>
<evidence type="ECO:0000256" key="6">
    <source>
        <dbReference type="SAM" id="MobiDB-lite"/>
    </source>
</evidence>
<dbReference type="EMBL" id="JBHTEB010000001">
    <property type="protein sequence ID" value="MFD0312847.1"/>
    <property type="molecule type" value="Genomic_DNA"/>
</dbReference>
<dbReference type="Gene3D" id="1.10.1740.10">
    <property type="match status" value="1"/>
</dbReference>
<dbReference type="InterPro" id="IPR052704">
    <property type="entry name" value="ECF_Sigma-70_Domain"/>
</dbReference>
<dbReference type="Pfam" id="PF04542">
    <property type="entry name" value="Sigma70_r2"/>
    <property type="match status" value="1"/>
</dbReference>
<dbReference type="Pfam" id="PF08281">
    <property type="entry name" value="Sigma70_r4_2"/>
    <property type="match status" value="1"/>
</dbReference>
<organism evidence="9 10">
    <name type="scientific">Streptomyces flavalbus</name>
    <dbReference type="NCBI Taxonomy" id="2665155"/>
    <lineage>
        <taxon>Bacteria</taxon>
        <taxon>Bacillati</taxon>
        <taxon>Actinomycetota</taxon>
        <taxon>Actinomycetes</taxon>
        <taxon>Kitasatosporales</taxon>
        <taxon>Streptomycetaceae</taxon>
        <taxon>Streptomyces</taxon>
    </lineage>
</organism>
<comment type="similarity">
    <text evidence="1">Belongs to the sigma-70 factor family. ECF subfamily.</text>
</comment>
<dbReference type="SUPFAM" id="SSF88659">
    <property type="entry name" value="Sigma3 and sigma4 domains of RNA polymerase sigma factors"/>
    <property type="match status" value="1"/>
</dbReference>
<evidence type="ECO:0000256" key="3">
    <source>
        <dbReference type="ARBA" id="ARBA00023015"/>
    </source>
</evidence>
<feature type="domain" description="RNA polymerase sigma factor 70 region 4 type 2" evidence="8">
    <location>
        <begin position="114"/>
        <end position="164"/>
    </location>
</feature>
<dbReference type="RefSeq" id="WP_381604430.1">
    <property type="nucleotide sequence ID" value="NZ_JBHTEB010000001.1"/>
</dbReference>
<accession>A0ABW2W309</accession>
<keyword evidence="10" id="KW-1185">Reference proteome</keyword>
<evidence type="ECO:0000256" key="5">
    <source>
        <dbReference type="ARBA" id="ARBA00023163"/>
    </source>
</evidence>
<dbReference type="Gene3D" id="1.10.10.10">
    <property type="entry name" value="Winged helix-like DNA-binding domain superfamily/Winged helix DNA-binding domain"/>
    <property type="match status" value="1"/>
</dbReference>
<reference evidence="10" key="1">
    <citation type="journal article" date="2019" name="Int. J. Syst. Evol. Microbiol.">
        <title>The Global Catalogue of Microorganisms (GCM) 10K type strain sequencing project: providing services to taxonomists for standard genome sequencing and annotation.</title>
        <authorList>
            <consortium name="The Broad Institute Genomics Platform"/>
            <consortium name="The Broad Institute Genome Sequencing Center for Infectious Disease"/>
            <person name="Wu L."/>
            <person name="Ma J."/>
        </authorList>
    </citation>
    <scope>NUCLEOTIDE SEQUENCE [LARGE SCALE GENOMIC DNA]</scope>
    <source>
        <strain evidence="10">CGMCC 4.7400</strain>
    </source>
</reference>
<gene>
    <name evidence="9" type="ORF">ACFQZ6_01095</name>
</gene>